<keyword evidence="1" id="KW-1133">Transmembrane helix</keyword>
<gene>
    <name evidence="2" type="ORF">RF11_06961</name>
</gene>
<sequence length="181" mass="20427">MNITLFRAVVIIANIVTLMSSALMIITTTSPYMFMVTISRPPNSYTAYFGAFFWYDGYHYQLYERVTVGFRFIQVIFVFATLAAYVSSFVALVGYLKKEYKKPAGIFVLGSCNIDIGFSHTSGNIFVCIYVPAFIKTLTINSETLTPGRFLSFVWTVTALYASLGAMVRVHKFDDQEKTLL</sequence>
<keyword evidence="1" id="KW-0812">Transmembrane</keyword>
<accession>A0A0C2IYN3</accession>
<feature type="transmembrane region" description="Helical" evidence="1">
    <location>
        <begin position="116"/>
        <end position="135"/>
    </location>
</feature>
<evidence type="ECO:0000313" key="2">
    <source>
        <dbReference type="EMBL" id="KII61952.1"/>
    </source>
</evidence>
<feature type="transmembrane region" description="Helical" evidence="1">
    <location>
        <begin position="150"/>
        <end position="168"/>
    </location>
</feature>
<keyword evidence="3" id="KW-1185">Reference proteome</keyword>
<name>A0A0C2IYN3_THEKT</name>
<protein>
    <submittedName>
        <fullName evidence="2">Uncharacterized protein</fullName>
    </submittedName>
</protein>
<proteinExistence type="predicted"/>
<feature type="transmembrane region" description="Helical" evidence="1">
    <location>
        <begin position="72"/>
        <end position="96"/>
    </location>
</feature>
<dbReference type="Proteomes" id="UP000031668">
    <property type="component" value="Unassembled WGS sequence"/>
</dbReference>
<dbReference type="EMBL" id="JWZT01005174">
    <property type="protein sequence ID" value="KII61952.1"/>
    <property type="molecule type" value="Genomic_DNA"/>
</dbReference>
<comment type="caution">
    <text evidence="2">The sequence shown here is derived from an EMBL/GenBank/DDBJ whole genome shotgun (WGS) entry which is preliminary data.</text>
</comment>
<feature type="transmembrane region" description="Helical" evidence="1">
    <location>
        <begin position="5"/>
        <end position="26"/>
    </location>
</feature>
<evidence type="ECO:0000313" key="3">
    <source>
        <dbReference type="Proteomes" id="UP000031668"/>
    </source>
</evidence>
<reference evidence="2 3" key="1">
    <citation type="journal article" date="2014" name="Genome Biol. Evol.">
        <title>The genome of the myxosporean Thelohanellus kitauei shows adaptations to nutrient acquisition within its fish host.</title>
        <authorList>
            <person name="Yang Y."/>
            <person name="Xiong J."/>
            <person name="Zhou Z."/>
            <person name="Huo F."/>
            <person name="Miao W."/>
            <person name="Ran C."/>
            <person name="Liu Y."/>
            <person name="Zhang J."/>
            <person name="Feng J."/>
            <person name="Wang M."/>
            <person name="Wang M."/>
            <person name="Wang L."/>
            <person name="Yao B."/>
        </authorList>
    </citation>
    <scope>NUCLEOTIDE SEQUENCE [LARGE SCALE GENOMIC DNA]</scope>
    <source>
        <strain evidence="2">Wuqing</strain>
    </source>
</reference>
<dbReference type="AlphaFoldDB" id="A0A0C2IYN3"/>
<organism evidence="2 3">
    <name type="scientific">Thelohanellus kitauei</name>
    <name type="common">Myxosporean</name>
    <dbReference type="NCBI Taxonomy" id="669202"/>
    <lineage>
        <taxon>Eukaryota</taxon>
        <taxon>Metazoa</taxon>
        <taxon>Cnidaria</taxon>
        <taxon>Myxozoa</taxon>
        <taxon>Myxosporea</taxon>
        <taxon>Bivalvulida</taxon>
        <taxon>Platysporina</taxon>
        <taxon>Myxobolidae</taxon>
        <taxon>Thelohanellus</taxon>
    </lineage>
</organism>
<evidence type="ECO:0000256" key="1">
    <source>
        <dbReference type="SAM" id="Phobius"/>
    </source>
</evidence>
<keyword evidence="1" id="KW-0472">Membrane</keyword>